<sequence>MASTSASDSEEGCLLVIILDVHPCLASNEGEAEVYLNTVTAFANLHLASSGANRLAIIAANHAQSCYLYPDQSHEEVERQIDGRLELLSHVDKILHENLKKMMVTTTIFTQSESLIVGALGRALTYVRRIESEDGLNKKINARILVIKVSTDAGGQYLNYVNMYLTAQKMRLPVDMCVIGSDCGLLQQGADITGGLYYKVNSVDKLMQSLMMIFMPNLDSRRRLALPPSGSVDYRAACFCHRSLVDMAHVCSNCLSVYCKAVPLCSTCNALFGMEMPIRKPPKKKKND</sequence>
<evidence type="ECO:0000256" key="1">
    <source>
        <dbReference type="ARBA" id="ARBA00004123"/>
    </source>
</evidence>
<dbReference type="GO" id="GO:0006289">
    <property type="term" value="P:nucleotide-excision repair"/>
    <property type="evidence" value="ECO:0007669"/>
    <property type="project" value="UniProtKB-UniRule"/>
</dbReference>
<keyword evidence="3 11" id="KW-0479">Metal-binding</keyword>
<dbReference type="GO" id="GO:0005675">
    <property type="term" value="C:transcription factor TFIIH holo complex"/>
    <property type="evidence" value="ECO:0007669"/>
    <property type="project" value="UniProtKB-UniRule"/>
</dbReference>
<dbReference type="EMBL" id="SEYY01020310">
    <property type="protein sequence ID" value="KAB7497410.1"/>
    <property type="molecule type" value="Genomic_DNA"/>
</dbReference>
<evidence type="ECO:0000256" key="4">
    <source>
        <dbReference type="ARBA" id="ARBA00022763"/>
    </source>
</evidence>
<keyword evidence="6 11" id="KW-0862">Zinc</keyword>
<keyword evidence="7 11" id="KW-0805">Transcription regulation</keyword>
<evidence type="ECO:0000313" key="12">
    <source>
        <dbReference type="EMBL" id="KAB7497410.1"/>
    </source>
</evidence>
<dbReference type="InterPro" id="IPR004600">
    <property type="entry name" value="TFIIH_Tfb4/GTF2H3"/>
</dbReference>
<dbReference type="OrthoDB" id="17307at2759"/>
<comment type="subcellular location">
    <subcellularLocation>
        <location evidence="1 11">Nucleus</location>
    </subcellularLocation>
</comment>
<evidence type="ECO:0000256" key="7">
    <source>
        <dbReference type="ARBA" id="ARBA00023015"/>
    </source>
</evidence>
<evidence type="ECO:0000256" key="6">
    <source>
        <dbReference type="ARBA" id="ARBA00022833"/>
    </source>
</evidence>
<dbReference type="PANTHER" id="PTHR12831:SF0">
    <property type="entry name" value="GENERAL TRANSCRIPTION FACTOR IIH SUBUNIT 3"/>
    <property type="match status" value="1"/>
</dbReference>
<proteinExistence type="inferred from homology"/>
<dbReference type="AlphaFoldDB" id="A0A5N5SXL6"/>
<comment type="similarity">
    <text evidence="2 11">Belongs to the TFB4 family.</text>
</comment>
<keyword evidence="13" id="KW-1185">Reference proteome</keyword>
<keyword evidence="4 11" id="KW-0227">DNA damage</keyword>
<evidence type="ECO:0000256" key="5">
    <source>
        <dbReference type="ARBA" id="ARBA00022771"/>
    </source>
</evidence>
<dbReference type="Proteomes" id="UP000326759">
    <property type="component" value="Unassembled WGS sequence"/>
</dbReference>
<evidence type="ECO:0000256" key="11">
    <source>
        <dbReference type="RuleBase" id="RU368090"/>
    </source>
</evidence>
<evidence type="ECO:0000256" key="2">
    <source>
        <dbReference type="ARBA" id="ARBA00005273"/>
    </source>
</evidence>
<evidence type="ECO:0000256" key="10">
    <source>
        <dbReference type="ARBA" id="ARBA00023242"/>
    </source>
</evidence>
<dbReference type="Pfam" id="PF03850">
    <property type="entry name" value="Tfb4"/>
    <property type="match status" value="1"/>
</dbReference>
<dbReference type="Gene3D" id="3.40.50.410">
    <property type="entry name" value="von Willebrand factor, type A domain"/>
    <property type="match status" value="1"/>
</dbReference>
<evidence type="ECO:0000313" key="13">
    <source>
        <dbReference type="Proteomes" id="UP000326759"/>
    </source>
</evidence>
<evidence type="ECO:0000256" key="3">
    <source>
        <dbReference type="ARBA" id="ARBA00022723"/>
    </source>
</evidence>
<dbReference type="GO" id="GO:0008270">
    <property type="term" value="F:zinc ion binding"/>
    <property type="evidence" value="ECO:0007669"/>
    <property type="project" value="UniProtKB-KW"/>
</dbReference>
<keyword evidence="5 11" id="KW-0863">Zinc-finger</keyword>
<dbReference type="InterPro" id="IPR036465">
    <property type="entry name" value="vWFA_dom_sf"/>
</dbReference>
<reference evidence="12 13" key="1">
    <citation type="journal article" date="2019" name="PLoS Biol.">
        <title>Sex chromosomes control vertical transmission of feminizing Wolbachia symbionts in an isopod.</title>
        <authorList>
            <person name="Becking T."/>
            <person name="Chebbi M.A."/>
            <person name="Giraud I."/>
            <person name="Moumen B."/>
            <person name="Laverre T."/>
            <person name="Caubet Y."/>
            <person name="Peccoud J."/>
            <person name="Gilbert C."/>
            <person name="Cordaux R."/>
        </authorList>
    </citation>
    <scope>NUCLEOTIDE SEQUENCE [LARGE SCALE GENOMIC DNA]</scope>
    <source>
        <strain evidence="12">ANa2</strain>
        <tissue evidence="12">Whole body excluding digestive tract and cuticle</tissue>
    </source>
</reference>
<comment type="subunit">
    <text evidence="11">Part of a TFIID-containing RNA polymerase II pre-initiation complex that is composed of TBP and at least GTF2A1, GTF2A2, GTF2E1, GTF2E2, GTF2F1, GTF2H2, GTF2H3, GTF2H4, GTF2H5, GTF2B, TCEA1, ERCC2, ERCC3, TAF1, TAF2, TAF3, TAF4, TAF5, TAF6, TAF7, TAF8, TAF9, TAF10, TAF11, TAF12 and TAF13. Component of the 7-subunit TFIIH core complex composed of XPB/ERCC3, XPD/ERCC2, GTF2H1, GTF2H2, GTF2H3, GTF2H4 and GTF2H5, which is active in NER. The core complex associates with the 3-subunit CDK-activating kinase (CAK) module composed of CCNH/cyclin H, CDK7 and MNAT1 to form the 10-subunit holoenzyme (holo-TFIIH) active in transcription. Interacts with RARA; the interaction requires prior phosphorylation of RARA on 'Ser-369' which then enhances interaction of RARA with CDK7.</text>
</comment>
<comment type="caution">
    <text evidence="12">The sequence shown here is derived from an EMBL/GenBank/DDBJ whole genome shotgun (WGS) entry which is preliminary data.</text>
</comment>
<organism evidence="12 13">
    <name type="scientific">Armadillidium nasatum</name>
    <dbReference type="NCBI Taxonomy" id="96803"/>
    <lineage>
        <taxon>Eukaryota</taxon>
        <taxon>Metazoa</taxon>
        <taxon>Ecdysozoa</taxon>
        <taxon>Arthropoda</taxon>
        <taxon>Crustacea</taxon>
        <taxon>Multicrustacea</taxon>
        <taxon>Malacostraca</taxon>
        <taxon>Eumalacostraca</taxon>
        <taxon>Peracarida</taxon>
        <taxon>Isopoda</taxon>
        <taxon>Oniscidea</taxon>
        <taxon>Crinocheta</taxon>
        <taxon>Armadillidiidae</taxon>
        <taxon>Armadillidium</taxon>
    </lineage>
</organism>
<dbReference type="GO" id="GO:0006355">
    <property type="term" value="P:regulation of DNA-templated transcription"/>
    <property type="evidence" value="ECO:0007669"/>
    <property type="project" value="InterPro"/>
</dbReference>
<evidence type="ECO:0000256" key="9">
    <source>
        <dbReference type="ARBA" id="ARBA00023204"/>
    </source>
</evidence>
<dbReference type="GO" id="GO:0000439">
    <property type="term" value="C:transcription factor TFIIH core complex"/>
    <property type="evidence" value="ECO:0007669"/>
    <property type="project" value="UniProtKB-UniRule"/>
</dbReference>
<accession>A0A5N5SXL6</accession>
<gene>
    <name evidence="12" type="primary">GTF2H3</name>
    <name evidence="12" type="ORF">Anas_10596</name>
</gene>
<keyword evidence="10 11" id="KW-0539">Nucleus</keyword>
<evidence type="ECO:0000256" key="8">
    <source>
        <dbReference type="ARBA" id="ARBA00023163"/>
    </source>
</evidence>
<name>A0A5N5SXL6_9CRUS</name>
<dbReference type="PANTHER" id="PTHR12831">
    <property type="entry name" value="TRANSCRIPTION INITIATION FACTOR IIH TFIIH , POLYPEPTIDE 3-RELATED"/>
    <property type="match status" value="1"/>
</dbReference>
<comment type="function">
    <text evidence="11">Component of the general transcription and DNA repair factor IIH (TFIIH) core complex, which is involved in general and transcription-coupled nucleotide excision repair (NER) of damaged DNA and, when complexed to CAK, in RNA transcription by RNA polymerase II. In NER, TFIIH acts by opening DNA around the lesion to allow the excision of the damaged oligonucleotide and its replacement by a new DNA fragment. In transcription, TFIIH has an essential role in transcription initiation. When the pre-initiation complex (PIC) has been established, TFIIH is required for promoter opening and promoter escape. Phosphorylation of the C-terminal tail (CTD) of the largest subunit of RNA polymerase II by the kinase module CAK controls the initiation of transcription.</text>
</comment>
<protein>
    <recommendedName>
        <fullName evidence="11">General transcription factor IIH subunit 3</fullName>
    </recommendedName>
    <alternativeName>
        <fullName evidence="11">General transcription factor IIH polypeptide 3</fullName>
    </alternativeName>
</protein>
<keyword evidence="9 11" id="KW-0234">DNA repair</keyword>
<keyword evidence="8 11" id="KW-0804">Transcription</keyword>